<dbReference type="EMBL" id="JBHTBX010000016">
    <property type="protein sequence ID" value="MFC7436300.1"/>
    <property type="molecule type" value="Genomic_DNA"/>
</dbReference>
<keyword evidence="1" id="KW-0001">2Fe-2S</keyword>
<dbReference type="Proteomes" id="UP001596495">
    <property type="component" value="Unassembled WGS sequence"/>
</dbReference>
<name>A0ABW2RE02_9BURK</name>
<dbReference type="Gene3D" id="2.102.10.10">
    <property type="entry name" value="Rieske [2Fe-2S] iron-sulphur domain"/>
    <property type="match status" value="1"/>
</dbReference>
<organism evidence="7 8">
    <name type="scientific">Hydrogenophaga bisanensis</name>
    <dbReference type="NCBI Taxonomy" id="439611"/>
    <lineage>
        <taxon>Bacteria</taxon>
        <taxon>Pseudomonadati</taxon>
        <taxon>Pseudomonadota</taxon>
        <taxon>Betaproteobacteria</taxon>
        <taxon>Burkholderiales</taxon>
        <taxon>Comamonadaceae</taxon>
        <taxon>Hydrogenophaga</taxon>
    </lineage>
</organism>
<evidence type="ECO:0000256" key="3">
    <source>
        <dbReference type="ARBA" id="ARBA00023002"/>
    </source>
</evidence>
<dbReference type="PANTHER" id="PTHR21266">
    <property type="entry name" value="IRON-SULFUR DOMAIN CONTAINING PROTEIN"/>
    <property type="match status" value="1"/>
</dbReference>
<dbReference type="PANTHER" id="PTHR21266:SF57">
    <property type="entry name" value="3-CHLOROBENZOATE-3,4-DIOXYGENASE"/>
    <property type="match status" value="1"/>
</dbReference>
<protein>
    <submittedName>
        <fullName evidence="7">Rieske 2Fe-2S domain-containing protein</fullName>
    </submittedName>
</protein>
<dbReference type="SUPFAM" id="SSF55961">
    <property type="entry name" value="Bet v1-like"/>
    <property type="match status" value="1"/>
</dbReference>
<dbReference type="RefSeq" id="WP_382259856.1">
    <property type="nucleotide sequence ID" value="NZ_JBHTBX010000016.1"/>
</dbReference>
<evidence type="ECO:0000256" key="5">
    <source>
        <dbReference type="ARBA" id="ARBA00023014"/>
    </source>
</evidence>
<evidence type="ECO:0000256" key="4">
    <source>
        <dbReference type="ARBA" id="ARBA00023004"/>
    </source>
</evidence>
<feature type="domain" description="Rieske" evidence="6">
    <location>
        <begin position="7"/>
        <end position="133"/>
    </location>
</feature>
<sequence>MIERQLWHPVVAAMHLRDEPVAVTLLGQDVVLWREHGHDGHAGVVHAWADRCPHRGARLSLGRVLHHLHGARLECPYHGWQFAGDTAATQGHHGAPVPVGRCVHVPAAPTFEPPPAHCAQVFDAQEHHGLVWVRLERPDLTQVPASLAQPPGFEPWQDPLWRQLICGPYEVQTSAPRLVENFLDLSHFGFVHEGWLGARTHAQVDTGKVDEGAEGVRAHECKAWQPKGYAGAEEGGWVVYRYDVPHPFAAILRKDATEGDPVSNAIALFIRPDGDDRCTAWFAMATLGDLSDDEELRAFQDTVFAQDRPVVESQQPKRLPLGKDGPIAEVHGPADRMSSAYRRYLVRTGISLGVC</sequence>
<evidence type="ECO:0000259" key="6">
    <source>
        <dbReference type="PROSITE" id="PS51296"/>
    </source>
</evidence>
<keyword evidence="8" id="KW-1185">Reference proteome</keyword>
<evidence type="ECO:0000313" key="8">
    <source>
        <dbReference type="Proteomes" id="UP001596495"/>
    </source>
</evidence>
<dbReference type="InterPro" id="IPR036922">
    <property type="entry name" value="Rieske_2Fe-2S_sf"/>
</dbReference>
<dbReference type="Pfam" id="PF19112">
    <property type="entry name" value="VanA_C"/>
    <property type="match status" value="1"/>
</dbReference>
<evidence type="ECO:0000256" key="2">
    <source>
        <dbReference type="ARBA" id="ARBA00022723"/>
    </source>
</evidence>
<dbReference type="Gene3D" id="3.90.380.10">
    <property type="entry name" value="Naphthalene 1,2-dioxygenase Alpha Subunit, Chain A, domain 1"/>
    <property type="match status" value="1"/>
</dbReference>
<dbReference type="InterPro" id="IPR050584">
    <property type="entry name" value="Cholesterol_7-desaturase"/>
</dbReference>
<keyword evidence="4" id="KW-0408">Iron</keyword>
<keyword evidence="3" id="KW-0560">Oxidoreductase</keyword>
<evidence type="ECO:0000313" key="7">
    <source>
        <dbReference type="EMBL" id="MFC7436300.1"/>
    </source>
</evidence>
<dbReference type="Pfam" id="PF00355">
    <property type="entry name" value="Rieske"/>
    <property type="match status" value="1"/>
</dbReference>
<dbReference type="InterPro" id="IPR044043">
    <property type="entry name" value="VanA_C_cat"/>
</dbReference>
<reference evidence="8" key="1">
    <citation type="journal article" date="2019" name="Int. J. Syst. Evol. Microbiol.">
        <title>The Global Catalogue of Microorganisms (GCM) 10K type strain sequencing project: providing services to taxonomists for standard genome sequencing and annotation.</title>
        <authorList>
            <consortium name="The Broad Institute Genomics Platform"/>
            <consortium name="The Broad Institute Genome Sequencing Center for Infectious Disease"/>
            <person name="Wu L."/>
            <person name="Ma J."/>
        </authorList>
    </citation>
    <scope>NUCLEOTIDE SEQUENCE [LARGE SCALE GENOMIC DNA]</scope>
    <source>
        <strain evidence="8">CCUG 54518</strain>
    </source>
</reference>
<dbReference type="SUPFAM" id="SSF50022">
    <property type="entry name" value="ISP domain"/>
    <property type="match status" value="1"/>
</dbReference>
<dbReference type="InterPro" id="IPR017941">
    <property type="entry name" value="Rieske_2Fe-2S"/>
</dbReference>
<keyword evidence="2" id="KW-0479">Metal-binding</keyword>
<gene>
    <name evidence="7" type="ORF">ACFQNJ_17460</name>
</gene>
<accession>A0ABW2RE02</accession>
<evidence type="ECO:0000256" key="1">
    <source>
        <dbReference type="ARBA" id="ARBA00022714"/>
    </source>
</evidence>
<keyword evidence="5" id="KW-0411">Iron-sulfur</keyword>
<dbReference type="PROSITE" id="PS51296">
    <property type="entry name" value="RIESKE"/>
    <property type="match status" value="1"/>
</dbReference>
<proteinExistence type="predicted"/>
<comment type="caution">
    <text evidence="7">The sequence shown here is derived from an EMBL/GenBank/DDBJ whole genome shotgun (WGS) entry which is preliminary data.</text>
</comment>